<gene>
    <name evidence="1" type="ORF">C7441_104139</name>
</gene>
<protein>
    <submittedName>
        <fullName evidence="1">Uncharacterized protein</fullName>
    </submittedName>
</protein>
<comment type="caution">
    <text evidence="1">The sequence shown here is derived from an EMBL/GenBank/DDBJ whole genome shotgun (WGS) entry which is preliminary data.</text>
</comment>
<keyword evidence="2" id="KW-1185">Reference proteome</keyword>
<dbReference type="RefSeq" id="WP_109612291.1">
    <property type="nucleotide sequence ID" value="NZ_QGGG01000004.1"/>
</dbReference>
<sequence>MDNFTIASQAANVTAHGLVAKELDPVVVADAMLTAAMAVWVAATGRHAAAREFLKVWVETRDAEVAANAG</sequence>
<accession>A0A316C5A0</accession>
<dbReference type="AlphaFoldDB" id="A0A316C5A0"/>
<dbReference type="EMBL" id="QGGG01000004">
    <property type="protein sequence ID" value="PWJ84871.1"/>
    <property type="molecule type" value="Genomic_DNA"/>
</dbReference>
<proteinExistence type="predicted"/>
<organism evidence="1 2">
    <name type="scientific">Pseudaminobacter salicylatoxidans</name>
    <dbReference type="NCBI Taxonomy" id="93369"/>
    <lineage>
        <taxon>Bacteria</taxon>
        <taxon>Pseudomonadati</taxon>
        <taxon>Pseudomonadota</taxon>
        <taxon>Alphaproteobacteria</taxon>
        <taxon>Hyphomicrobiales</taxon>
        <taxon>Phyllobacteriaceae</taxon>
        <taxon>Pseudaminobacter</taxon>
    </lineage>
</organism>
<evidence type="ECO:0000313" key="2">
    <source>
        <dbReference type="Proteomes" id="UP000245396"/>
    </source>
</evidence>
<reference evidence="1 2" key="1">
    <citation type="submission" date="2018-05" db="EMBL/GenBank/DDBJ databases">
        <title>Genomic Encyclopedia of Type Strains, Phase IV (KMG-IV): sequencing the most valuable type-strain genomes for metagenomic binning, comparative biology and taxonomic classification.</title>
        <authorList>
            <person name="Goeker M."/>
        </authorList>
    </citation>
    <scope>NUCLEOTIDE SEQUENCE [LARGE SCALE GENOMIC DNA]</scope>
    <source>
        <strain evidence="1 2">DSM 6986</strain>
    </source>
</reference>
<dbReference type="Proteomes" id="UP000245396">
    <property type="component" value="Unassembled WGS sequence"/>
</dbReference>
<evidence type="ECO:0000313" key="1">
    <source>
        <dbReference type="EMBL" id="PWJ84871.1"/>
    </source>
</evidence>
<name>A0A316C5A0_PSESE</name>